<name>T0LIC0_COLGC</name>
<feature type="compositionally biased region" description="Basic and acidic residues" evidence="1">
    <location>
        <begin position="34"/>
        <end position="47"/>
    </location>
</feature>
<evidence type="ECO:0000256" key="1">
    <source>
        <dbReference type="SAM" id="MobiDB-lite"/>
    </source>
</evidence>
<feature type="compositionally biased region" description="Basic residues" evidence="1">
    <location>
        <begin position="80"/>
        <end position="91"/>
    </location>
</feature>
<keyword evidence="2" id="KW-0732">Signal</keyword>
<protein>
    <submittedName>
        <fullName evidence="3">Uncharacterized protein</fullName>
    </submittedName>
</protein>
<feature type="chain" id="PRO_5004580074" evidence="2">
    <location>
        <begin position="21"/>
        <end position="91"/>
    </location>
</feature>
<evidence type="ECO:0000313" key="3">
    <source>
        <dbReference type="EMBL" id="EQB47890.1"/>
    </source>
</evidence>
<gene>
    <name evidence="3" type="ORF">CGLO_12930</name>
</gene>
<feature type="region of interest" description="Disordered" evidence="1">
    <location>
        <begin position="32"/>
        <end position="91"/>
    </location>
</feature>
<sequence>MRTFILILTTLLSLLDTTSPGIPTLVLTDSSSLLRKDQGPDSRDPTRRQPVTPPGLRRPVTASASDTRQWPPFIALTARPQRRRPRRALSP</sequence>
<dbReference type="Proteomes" id="UP000015530">
    <property type="component" value="Unassembled WGS sequence"/>
</dbReference>
<dbReference type="HOGENOM" id="CLU_2426881_0_0_1"/>
<comment type="caution">
    <text evidence="3">The sequence shown here is derived from an EMBL/GenBank/DDBJ whole genome shotgun (WGS) entry which is preliminary data.</text>
</comment>
<evidence type="ECO:0000256" key="2">
    <source>
        <dbReference type="SAM" id="SignalP"/>
    </source>
</evidence>
<dbReference type="AlphaFoldDB" id="T0LIC0"/>
<organism evidence="3 4">
    <name type="scientific">Colletotrichum gloeosporioides (strain Cg-14)</name>
    <name type="common">Anthracnose fungus</name>
    <name type="synonym">Glomerella cingulata</name>
    <dbReference type="NCBI Taxonomy" id="1237896"/>
    <lineage>
        <taxon>Eukaryota</taxon>
        <taxon>Fungi</taxon>
        <taxon>Dikarya</taxon>
        <taxon>Ascomycota</taxon>
        <taxon>Pezizomycotina</taxon>
        <taxon>Sordariomycetes</taxon>
        <taxon>Hypocreomycetidae</taxon>
        <taxon>Glomerellales</taxon>
        <taxon>Glomerellaceae</taxon>
        <taxon>Colletotrichum</taxon>
        <taxon>Colletotrichum gloeosporioides species complex</taxon>
    </lineage>
</organism>
<proteinExistence type="predicted"/>
<accession>T0LIC0</accession>
<feature type="signal peptide" evidence="2">
    <location>
        <begin position="1"/>
        <end position="20"/>
    </location>
</feature>
<reference evidence="4" key="1">
    <citation type="journal article" date="2013" name="Mol. Plant Microbe Interact.">
        <title>Global aspects of pacC regulation of pathogenicity genes in Colletotrichum gloeosporioides as revealed by transcriptome analysis.</title>
        <authorList>
            <person name="Alkan N."/>
            <person name="Meng X."/>
            <person name="Friedlander G."/>
            <person name="Reuveni E."/>
            <person name="Sukno S."/>
            <person name="Sherman A."/>
            <person name="Thon M."/>
            <person name="Fluhr R."/>
            <person name="Prusky D."/>
        </authorList>
    </citation>
    <scope>NUCLEOTIDE SEQUENCE [LARGE SCALE GENOMIC DNA]</scope>
    <source>
        <strain evidence="4">Cg-14</strain>
    </source>
</reference>
<dbReference type="EMBL" id="AMYD01002797">
    <property type="protein sequence ID" value="EQB47890.1"/>
    <property type="molecule type" value="Genomic_DNA"/>
</dbReference>
<evidence type="ECO:0000313" key="4">
    <source>
        <dbReference type="Proteomes" id="UP000015530"/>
    </source>
</evidence>